<reference evidence="2" key="1">
    <citation type="submission" date="2021-12" db="EMBL/GenBank/DDBJ databases">
        <title>Enterovibrio ZSDZ35 sp. nov. and Enterovibrio ZSDZ42 sp. nov., isolated from coastal seawater in Qingdao.</title>
        <authorList>
            <person name="Zhang P."/>
        </authorList>
    </citation>
    <scope>NUCLEOTIDE SEQUENCE</scope>
    <source>
        <strain evidence="2">ZSDZ42</strain>
    </source>
</reference>
<name>A0ABT5QVU1_9GAMM</name>
<comment type="caution">
    <text evidence="2">The sequence shown here is derived from an EMBL/GenBank/DDBJ whole genome shotgun (WGS) entry which is preliminary data.</text>
</comment>
<protein>
    <submittedName>
        <fullName evidence="2">CZB domain-containing protein</fullName>
    </submittedName>
</protein>
<proteinExistence type="predicted"/>
<evidence type="ECO:0000313" key="3">
    <source>
        <dbReference type="Proteomes" id="UP001149400"/>
    </source>
</evidence>
<dbReference type="Pfam" id="PF13682">
    <property type="entry name" value="CZB"/>
    <property type="match status" value="1"/>
</dbReference>
<keyword evidence="3" id="KW-1185">Reference proteome</keyword>
<organism evidence="2 3">
    <name type="scientific">Enterovibrio gelatinilyticus</name>
    <dbReference type="NCBI Taxonomy" id="2899819"/>
    <lineage>
        <taxon>Bacteria</taxon>
        <taxon>Pseudomonadati</taxon>
        <taxon>Pseudomonadota</taxon>
        <taxon>Gammaproteobacteria</taxon>
        <taxon>Vibrionales</taxon>
        <taxon>Vibrionaceae</taxon>
        <taxon>Enterovibrio</taxon>
    </lineage>
</organism>
<dbReference type="InterPro" id="IPR025991">
    <property type="entry name" value="Chemoreceptor_zinc-bind_dom"/>
</dbReference>
<dbReference type="RefSeq" id="WP_420791185.1">
    <property type="nucleotide sequence ID" value="NZ_JAJUBC010000003.1"/>
</dbReference>
<evidence type="ECO:0000259" key="1">
    <source>
        <dbReference type="Pfam" id="PF13682"/>
    </source>
</evidence>
<dbReference type="Proteomes" id="UP001149400">
    <property type="component" value="Unassembled WGS sequence"/>
</dbReference>
<dbReference type="EMBL" id="JAJUBC010000003">
    <property type="protein sequence ID" value="MDD1792140.1"/>
    <property type="molecule type" value="Genomic_DNA"/>
</dbReference>
<evidence type="ECO:0000313" key="2">
    <source>
        <dbReference type="EMBL" id="MDD1792140.1"/>
    </source>
</evidence>
<sequence>MQRVIQNAAVSSFLNTVKLDHAVWKSAVYKHISNNEFNQQVNNHSACRLGKWYFNGEGAKHFKSYPSFTAIDSPHKQVHDSGRFALEAGSRGDLLSMVEHLRKMETSSLQVTTSIERLINESAIK</sequence>
<accession>A0ABT5QVU1</accession>
<dbReference type="Gene3D" id="1.20.120.30">
    <property type="entry name" value="Aspartate receptor, ligand-binding domain"/>
    <property type="match status" value="1"/>
</dbReference>
<gene>
    <name evidence="2" type="ORF">LRP50_03265</name>
</gene>
<feature type="domain" description="Chemoreceptor zinc-binding" evidence="1">
    <location>
        <begin position="21"/>
        <end position="83"/>
    </location>
</feature>